<gene>
    <name evidence="1" type="ORF">CHUV0807_0998</name>
</gene>
<proteinExistence type="predicted"/>
<name>A0A1C3H3N8_9GAMM</name>
<sequence length="38" mass="4383">MAAFAALPFTVILYRILRGMIVRRFYREGSDDSTNDTD</sequence>
<dbReference type="Proteomes" id="UP000190837">
    <property type="component" value="Unassembled WGS sequence"/>
</dbReference>
<protein>
    <submittedName>
        <fullName evidence="1">Uncharacterized protein</fullName>
    </submittedName>
</protein>
<evidence type="ECO:0000313" key="1">
    <source>
        <dbReference type="EMBL" id="SAM62288.1"/>
    </source>
</evidence>
<dbReference type="AlphaFoldDB" id="A0A1C3H3N8"/>
<dbReference type="EMBL" id="FKLO01000038">
    <property type="protein sequence ID" value="SAM62288.1"/>
    <property type="molecule type" value="Genomic_DNA"/>
</dbReference>
<reference evidence="2" key="1">
    <citation type="submission" date="2016-04" db="EMBL/GenBank/DDBJ databases">
        <authorList>
            <person name="Tagini F."/>
        </authorList>
    </citation>
    <scope>NUCLEOTIDE SEQUENCE [LARGE SCALE GENOMIC DNA]</scope>
    <source>
        <strain evidence="2">CHUV0807</strain>
    </source>
</reference>
<accession>A0A1C3H3N8</accession>
<evidence type="ECO:0000313" key="2">
    <source>
        <dbReference type="Proteomes" id="UP000190837"/>
    </source>
</evidence>
<organism evidence="1 2">
    <name type="scientific">Cardiobacterium hominis</name>
    <dbReference type="NCBI Taxonomy" id="2718"/>
    <lineage>
        <taxon>Bacteria</taxon>
        <taxon>Pseudomonadati</taxon>
        <taxon>Pseudomonadota</taxon>
        <taxon>Gammaproteobacteria</taxon>
        <taxon>Cardiobacteriales</taxon>
        <taxon>Cardiobacteriaceae</taxon>
        <taxon>Cardiobacterium</taxon>
    </lineage>
</organism>